<name>A0A1Y2K602_9PROT</name>
<evidence type="ECO:0000313" key="3">
    <source>
        <dbReference type="EMBL" id="OSM04950.1"/>
    </source>
</evidence>
<dbReference type="Proteomes" id="UP000194003">
    <property type="component" value="Unassembled WGS sequence"/>
</dbReference>
<dbReference type="Gene3D" id="1.10.1660.10">
    <property type="match status" value="1"/>
</dbReference>
<dbReference type="PANTHER" id="PTHR30204:SF58">
    <property type="entry name" value="HTH-TYPE TRANSCRIPTIONAL REGULATOR YFMP"/>
    <property type="match status" value="1"/>
</dbReference>
<dbReference type="SUPFAM" id="SSF46955">
    <property type="entry name" value="Putative DNA-binding domain"/>
    <property type="match status" value="1"/>
</dbReference>
<gene>
    <name evidence="3" type="ORF">MAIT1_03065</name>
</gene>
<dbReference type="PRINTS" id="PR00040">
    <property type="entry name" value="HTHMERR"/>
</dbReference>
<reference evidence="3 4" key="1">
    <citation type="journal article" date="2016" name="BMC Genomics">
        <title>Combined genomic and structural analyses of a cultured magnetotactic bacterium reveals its niche adaptation to a dynamic environment.</title>
        <authorList>
            <person name="Araujo A.C."/>
            <person name="Morillo V."/>
            <person name="Cypriano J."/>
            <person name="Teixeira L.C."/>
            <person name="Leao P."/>
            <person name="Lyra S."/>
            <person name="Almeida L.G."/>
            <person name="Bazylinski D.A."/>
            <person name="Vasconcellos A.T."/>
            <person name="Abreu F."/>
            <person name="Lins U."/>
        </authorList>
    </citation>
    <scope>NUCLEOTIDE SEQUENCE [LARGE SCALE GENOMIC DNA]</scope>
    <source>
        <strain evidence="3 4">IT-1</strain>
    </source>
</reference>
<keyword evidence="1" id="KW-0238">DNA-binding</keyword>
<protein>
    <submittedName>
        <fullName evidence="3">Putative MerR family transcriptional regulator</fullName>
    </submittedName>
</protein>
<dbReference type="Pfam" id="PF13411">
    <property type="entry name" value="MerR_1"/>
    <property type="match status" value="1"/>
</dbReference>
<comment type="caution">
    <text evidence="3">The sequence shown here is derived from an EMBL/GenBank/DDBJ whole genome shotgun (WGS) entry which is preliminary data.</text>
</comment>
<sequence>MVKIGVVAKRLDISIRTIHMYEREGLFIAYKNSAGTRYFTERDVEWLIEVRKMIKAGISIAGIRRLMSLIPCWESKACTFEGKHNCPVIHDNKTPCWANKNNMCTQNTQECRECEVYGMRFCVSMLKNFVDIRFKNPDQLSMQPRMRPDSHAGAAAGA</sequence>
<dbReference type="CDD" id="cd00592">
    <property type="entry name" value="HTH_MerR-like"/>
    <property type="match status" value="1"/>
</dbReference>
<dbReference type="GO" id="GO:0003700">
    <property type="term" value="F:DNA-binding transcription factor activity"/>
    <property type="evidence" value="ECO:0007669"/>
    <property type="project" value="InterPro"/>
</dbReference>
<evidence type="ECO:0000259" key="2">
    <source>
        <dbReference type="PROSITE" id="PS50937"/>
    </source>
</evidence>
<proteinExistence type="predicted"/>
<keyword evidence="4" id="KW-1185">Reference proteome</keyword>
<dbReference type="InterPro" id="IPR009061">
    <property type="entry name" value="DNA-bd_dom_put_sf"/>
</dbReference>
<dbReference type="GO" id="GO:0003677">
    <property type="term" value="F:DNA binding"/>
    <property type="evidence" value="ECO:0007669"/>
    <property type="project" value="UniProtKB-KW"/>
</dbReference>
<dbReference type="InterPro" id="IPR047057">
    <property type="entry name" value="MerR_fam"/>
</dbReference>
<dbReference type="PANTHER" id="PTHR30204">
    <property type="entry name" value="REDOX-CYCLING DRUG-SENSING TRANSCRIPTIONAL ACTIVATOR SOXR"/>
    <property type="match status" value="1"/>
</dbReference>
<dbReference type="EMBL" id="LVJN01000018">
    <property type="protein sequence ID" value="OSM04950.1"/>
    <property type="molecule type" value="Genomic_DNA"/>
</dbReference>
<evidence type="ECO:0000313" key="4">
    <source>
        <dbReference type="Proteomes" id="UP000194003"/>
    </source>
</evidence>
<feature type="domain" description="HTH merR-type" evidence="2">
    <location>
        <begin position="1"/>
        <end position="69"/>
    </location>
</feature>
<accession>A0A1Y2K602</accession>
<dbReference type="AlphaFoldDB" id="A0A1Y2K602"/>
<dbReference type="PROSITE" id="PS50937">
    <property type="entry name" value="HTH_MERR_2"/>
    <property type="match status" value="1"/>
</dbReference>
<dbReference type="SMART" id="SM00422">
    <property type="entry name" value="HTH_MERR"/>
    <property type="match status" value="1"/>
</dbReference>
<dbReference type="PROSITE" id="PS00552">
    <property type="entry name" value="HTH_MERR_1"/>
    <property type="match status" value="1"/>
</dbReference>
<dbReference type="InterPro" id="IPR000551">
    <property type="entry name" value="MerR-type_HTH_dom"/>
</dbReference>
<organism evidence="3 4">
    <name type="scientific">Magnetofaba australis IT-1</name>
    <dbReference type="NCBI Taxonomy" id="1434232"/>
    <lineage>
        <taxon>Bacteria</taxon>
        <taxon>Pseudomonadati</taxon>
        <taxon>Pseudomonadota</taxon>
        <taxon>Magnetococcia</taxon>
        <taxon>Magnetococcales</taxon>
        <taxon>Magnetococcaceae</taxon>
        <taxon>Magnetofaba</taxon>
    </lineage>
</organism>
<dbReference type="STRING" id="1434232.MAIT1_03065"/>
<evidence type="ECO:0000256" key="1">
    <source>
        <dbReference type="ARBA" id="ARBA00023125"/>
    </source>
</evidence>